<feature type="domain" description="SAC" evidence="5">
    <location>
        <begin position="186"/>
        <end position="569"/>
    </location>
</feature>
<dbReference type="InterPro" id="IPR002013">
    <property type="entry name" value="SAC_dom"/>
</dbReference>
<dbReference type="GO" id="GO:0012505">
    <property type="term" value="C:endomembrane system"/>
    <property type="evidence" value="ECO:0007669"/>
    <property type="project" value="UniProtKB-SubCell"/>
</dbReference>
<proteinExistence type="predicted"/>
<feature type="compositionally biased region" description="Low complexity" evidence="4">
    <location>
        <begin position="667"/>
        <end position="676"/>
    </location>
</feature>
<gene>
    <name evidence="6" type="ORF">KIPB_004988</name>
</gene>
<evidence type="ECO:0000259" key="5">
    <source>
        <dbReference type="PROSITE" id="PS50275"/>
    </source>
</evidence>
<evidence type="ECO:0000313" key="7">
    <source>
        <dbReference type="Proteomes" id="UP000265618"/>
    </source>
</evidence>
<dbReference type="GO" id="GO:0043813">
    <property type="term" value="F:phosphatidylinositol-3,5-bisphosphate 5-phosphatase activity"/>
    <property type="evidence" value="ECO:0007669"/>
    <property type="project" value="InterPro"/>
</dbReference>
<dbReference type="GO" id="GO:0046856">
    <property type="term" value="P:phosphatidylinositol dephosphorylation"/>
    <property type="evidence" value="ECO:0007669"/>
    <property type="project" value="InterPro"/>
</dbReference>
<comment type="subcellular location">
    <subcellularLocation>
        <location evidence="1">Endomembrane system</location>
    </subcellularLocation>
</comment>
<dbReference type="Pfam" id="PF02383">
    <property type="entry name" value="Syja_N"/>
    <property type="match status" value="1"/>
</dbReference>
<reference evidence="6 7" key="1">
    <citation type="journal article" date="2018" name="PLoS ONE">
        <title>The draft genome of Kipferlia bialata reveals reductive genome evolution in fornicate parasites.</title>
        <authorList>
            <person name="Tanifuji G."/>
            <person name="Takabayashi S."/>
            <person name="Kume K."/>
            <person name="Takagi M."/>
            <person name="Nakayama T."/>
            <person name="Kamikawa R."/>
            <person name="Inagaki Y."/>
            <person name="Hashimoto T."/>
        </authorList>
    </citation>
    <scope>NUCLEOTIDE SEQUENCE [LARGE SCALE GENOMIC DNA]</scope>
    <source>
        <strain evidence="6">NY0173</strain>
    </source>
</reference>
<keyword evidence="7" id="KW-1185">Reference proteome</keyword>
<dbReference type="OrthoDB" id="405996at2759"/>
<evidence type="ECO:0000256" key="4">
    <source>
        <dbReference type="SAM" id="MobiDB-lite"/>
    </source>
</evidence>
<dbReference type="Proteomes" id="UP000265618">
    <property type="component" value="Unassembled WGS sequence"/>
</dbReference>
<protein>
    <recommendedName>
        <fullName evidence="5">SAC domain-containing protein</fullName>
    </recommendedName>
</protein>
<dbReference type="PANTHER" id="PTHR45738:SF5">
    <property type="entry name" value="POLYPHOSPHOINOSITIDE PHOSPHATASE"/>
    <property type="match status" value="1"/>
</dbReference>
<feature type="compositionally biased region" description="Low complexity" evidence="4">
    <location>
        <begin position="32"/>
        <end position="47"/>
    </location>
</feature>
<dbReference type="InterPro" id="IPR043573">
    <property type="entry name" value="Fig4-like"/>
</dbReference>
<evidence type="ECO:0000256" key="1">
    <source>
        <dbReference type="ARBA" id="ARBA00004308"/>
    </source>
</evidence>
<accession>A0A9K3GI67</accession>
<dbReference type="PANTHER" id="PTHR45738">
    <property type="entry name" value="POLYPHOSPHOINOSITIDE PHOSPHATASE"/>
    <property type="match status" value="1"/>
</dbReference>
<organism evidence="6 7">
    <name type="scientific">Kipferlia bialata</name>
    <dbReference type="NCBI Taxonomy" id="797122"/>
    <lineage>
        <taxon>Eukaryota</taxon>
        <taxon>Metamonada</taxon>
        <taxon>Carpediemonas-like organisms</taxon>
        <taxon>Kipferlia</taxon>
    </lineage>
</organism>
<keyword evidence="2" id="KW-0378">Hydrolase</keyword>
<evidence type="ECO:0000313" key="6">
    <source>
        <dbReference type="EMBL" id="GIQ83637.1"/>
    </source>
</evidence>
<dbReference type="AlphaFoldDB" id="A0A9K3GI67"/>
<evidence type="ECO:0000256" key="3">
    <source>
        <dbReference type="ARBA" id="ARBA00023136"/>
    </source>
</evidence>
<dbReference type="PROSITE" id="PS50275">
    <property type="entry name" value="SAC"/>
    <property type="match status" value="1"/>
</dbReference>
<sequence>MQSVRVYCTPTHLHIACVHGGGRVHGVGAEGGASDAPGGVSAASPPATHSHTTVSLRDTSRAGALSAKGGLSLKGAGVGVAVTVSEDMPLSTYQEYWADMVGVVQGLRLLTQGHALMGVISLPRGYHALLVVTDRSHAGVLLGSRVFHVDGIEVVPLYVERAVPLRERTLLRKYISMLSALPSGAFYSPTLDVTRGVQRGVLGDHALDTDRDHALPEAGVALSCCGYLVHGVSLRTAILGHDDTCLWNKAALLNAAAFFTDPRPFCFAAFGHFSQRCYATEAVHPLTVTLVYRRSRHYVGPRFHKRGLSLSAQCANYVEGEQILQTGGKVTSFVICRGSIPLRWHQEPSSLTTVRPAIVIGPVQPSLDLCRRHLKALTLRYGSTLCLDLCKANGREQPLSTAYKIAVLSAGYTHPLTDIDRGTEEGVSPAKGPGLPVSYVHIDYSALAKRERGRGVAAQTLTSQASAFFVPTGVFSATLGTTQHCSNGGSTHPTPVLHVSSRQTGIVRVNCIDCIDRTNAMQGRVLAAAFGHQMECLGLACPHEESELRLSVLTMLIEAGNSVGLQYGGSNAHGDKAGIMRVSAPVRAITSVHRYISNTLTDAHRQCALDIVTGVGDDQLPPEERWSLESLRRDIGRGVERGREWLGKDDTQSEVSPPIPSYDTHTTESTVSESVSPQPYPTDAWGAPLPVSAPVSTPLWDMTAQQEDALHTSCPPEGAAGPASARTCTICPSDLVQYGSVPMDSAQTAGSRPPSLCDPLGISAMVPIPVRTDRPATRDSLESVLRASMAVGGSHGTLHTISHRYARRVQFRGSGGDMTQEEMPGQELFDLFLRANSNNAYRDLPVTLGLALPKREGDRGEVSAEIAALSKVGAVSPLPMPPPVLDVCGTLPTLEDRVRGYSPMGETDTDWERYTSTYDVLGEGVPVFYDGSDSEGGEGGYATIGEVS</sequence>
<keyword evidence="3" id="KW-0472">Membrane</keyword>
<name>A0A9K3GI67_9EUKA</name>
<feature type="region of interest" description="Disordered" evidence="4">
    <location>
        <begin position="645"/>
        <end position="683"/>
    </location>
</feature>
<evidence type="ECO:0000256" key="2">
    <source>
        <dbReference type="ARBA" id="ARBA00022801"/>
    </source>
</evidence>
<comment type="caution">
    <text evidence="6">The sequence shown here is derived from an EMBL/GenBank/DDBJ whole genome shotgun (WGS) entry which is preliminary data.</text>
</comment>
<dbReference type="EMBL" id="BDIP01001121">
    <property type="protein sequence ID" value="GIQ83637.1"/>
    <property type="molecule type" value="Genomic_DNA"/>
</dbReference>
<feature type="region of interest" description="Disordered" evidence="4">
    <location>
        <begin position="28"/>
        <end position="59"/>
    </location>
</feature>